<organism evidence="2 3">
    <name type="scientific">Teladorsagia circumcincta</name>
    <name type="common">Brown stomach worm</name>
    <name type="synonym">Ostertagia circumcincta</name>
    <dbReference type="NCBI Taxonomy" id="45464"/>
    <lineage>
        <taxon>Eukaryota</taxon>
        <taxon>Metazoa</taxon>
        <taxon>Ecdysozoa</taxon>
        <taxon>Nematoda</taxon>
        <taxon>Chromadorea</taxon>
        <taxon>Rhabditida</taxon>
        <taxon>Rhabditina</taxon>
        <taxon>Rhabditomorpha</taxon>
        <taxon>Strongyloidea</taxon>
        <taxon>Trichostrongylidae</taxon>
        <taxon>Teladorsagia</taxon>
    </lineage>
</organism>
<dbReference type="EMBL" id="KZ352420">
    <property type="protein sequence ID" value="PIO62200.1"/>
    <property type="molecule type" value="Genomic_DNA"/>
</dbReference>
<dbReference type="AlphaFoldDB" id="A0A2G9TY84"/>
<reference evidence="2 3" key="1">
    <citation type="submission" date="2015-09" db="EMBL/GenBank/DDBJ databases">
        <title>Draft genome of the parasitic nematode Teladorsagia circumcincta isolate WARC Sus (inbred).</title>
        <authorList>
            <person name="Mitreva M."/>
        </authorList>
    </citation>
    <scope>NUCLEOTIDE SEQUENCE [LARGE SCALE GENOMIC DNA]</scope>
    <source>
        <strain evidence="2 3">S</strain>
    </source>
</reference>
<protein>
    <submittedName>
        <fullName evidence="2">Uncharacterized protein</fullName>
    </submittedName>
</protein>
<keyword evidence="3" id="KW-1185">Reference proteome</keyword>
<accession>A0A2G9TY84</accession>
<dbReference type="Proteomes" id="UP000230423">
    <property type="component" value="Unassembled WGS sequence"/>
</dbReference>
<sequence length="363" mass="40931">MPRHLLAIASKLFLCEDHILLHPFYYVLERLSYQSMQPSQLRNFLRLDLPLCCRNLDETNGDEPTRANEGGPVPLQRRMRDEEALDPVYLLRVLSYNNNNKKGPCHLACLTIQFSPIDRSLLISTDEHENPGGDLEKEAKIPSEKLGISSSDNSTPLRIMTNTVAHAPGAGRAFGAVIIGYLGMRTFIPRPVPRLLDSMGGYACLYGLVAMATDSEGLYASLKAVVSATLAVLLEDKANLMNSHIMHMIFSMAGTLDTAREIATIPNAQAFEDLLCDLDIWEKAPEEQHRMLYEHFYELITEKQRTHWNEEECANQRLRYQERFLAEQCAALTKLNGVPRTIKLVRRATELANMIVVRSCDLS</sequence>
<dbReference type="PANTHER" id="PTHR46108:SF4">
    <property type="entry name" value="BLUE CHEESE"/>
    <property type="match status" value="1"/>
</dbReference>
<dbReference type="InterPro" id="IPR051944">
    <property type="entry name" value="BEACH_domain_protein"/>
</dbReference>
<evidence type="ECO:0000313" key="2">
    <source>
        <dbReference type="EMBL" id="PIO62200.1"/>
    </source>
</evidence>
<dbReference type="OrthoDB" id="10018316at2759"/>
<evidence type="ECO:0000313" key="3">
    <source>
        <dbReference type="Proteomes" id="UP000230423"/>
    </source>
</evidence>
<evidence type="ECO:0000256" key="1">
    <source>
        <dbReference type="ARBA" id="ARBA00022574"/>
    </source>
</evidence>
<dbReference type="PANTHER" id="PTHR46108">
    <property type="entry name" value="BLUE CHEESE"/>
    <property type="match status" value="1"/>
</dbReference>
<name>A0A2G9TY84_TELCI</name>
<proteinExistence type="predicted"/>
<keyword evidence="1" id="KW-0853">WD repeat</keyword>
<gene>
    <name evidence="2" type="ORF">TELCIR_16253</name>
</gene>